<comment type="caution">
    <text evidence="3">The sequence shown here is derived from an EMBL/GenBank/DDBJ whole genome shotgun (WGS) entry which is preliminary data.</text>
</comment>
<dbReference type="Proteomes" id="UP001560573">
    <property type="component" value="Unassembled WGS sequence"/>
</dbReference>
<feature type="domain" description="MOFRL-associated" evidence="2">
    <location>
        <begin position="6"/>
        <end position="241"/>
    </location>
</feature>
<gene>
    <name evidence="3" type="ORF">QTN47_01900</name>
</gene>
<dbReference type="PANTHER" id="PTHR12227">
    <property type="entry name" value="GLYCERATE KINASE"/>
    <property type="match status" value="1"/>
</dbReference>
<dbReference type="Gene3D" id="3.40.50.10180">
    <property type="entry name" value="Glycerate kinase, MOFRL-like N-terminal domain"/>
    <property type="match status" value="1"/>
</dbReference>
<dbReference type="InterPro" id="IPR007835">
    <property type="entry name" value="MOFRL"/>
</dbReference>
<evidence type="ECO:0000259" key="1">
    <source>
        <dbReference type="Pfam" id="PF05161"/>
    </source>
</evidence>
<dbReference type="PANTHER" id="PTHR12227:SF0">
    <property type="entry name" value="GLYCERATE KINASE"/>
    <property type="match status" value="1"/>
</dbReference>
<evidence type="ECO:0000313" key="4">
    <source>
        <dbReference type="Proteomes" id="UP001560573"/>
    </source>
</evidence>
<sequence length="436" mass="46148">MKRQDALAIFEAAINAVQPAVLMPSVLKVVDGVLQVEEKTYSVDRKRIFLLSVGKAAAAMAVAAENILGSFIAGGLVVTKYDHALPLKHCRIIEAGHPVPDEKSKEAADEVKLFLRKLTDHDLLIVCISGGASALLADVEDGISLEDLQHTSKLLLKSGASIHELNVVRKNISTLKGGGLVLAANGAGIVSLIISDVAGDDLSSIASGLTVQDSSTPEQALEILQQYRILNKVPESVRKCLDLHKGISSKRSNSPERFNKVLNKIIGSNSIALHAAAARASSLGYDVEIVDEDLKGEASDRAKEFVDKLQSGSTKNTCYLMGGETTVTISGSGKGGRNQHFALAALSALQKKNTSLKDCPVILSGGTDGTDGPTDAAGAVIDKDVLQKANELKLDVQHFLDDNDAWHFFKQTGGLVITGPTQTNVMDVVVGGRSEE</sequence>
<protein>
    <submittedName>
        <fullName evidence="3">DUF4147 domain-containing protein</fullName>
    </submittedName>
</protein>
<dbReference type="SUPFAM" id="SSF82544">
    <property type="entry name" value="GckA/TtuD-like"/>
    <property type="match status" value="1"/>
</dbReference>
<evidence type="ECO:0000313" key="3">
    <source>
        <dbReference type="EMBL" id="MEX6686226.1"/>
    </source>
</evidence>
<evidence type="ECO:0000259" key="2">
    <source>
        <dbReference type="Pfam" id="PF13660"/>
    </source>
</evidence>
<dbReference type="Pfam" id="PF13660">
    <property type="entry name" value="DUF4147"/>
    <property type="match status" value="1"/>
</dbReference>
<dbReference type="InterPro" id="IPR039760">
    <property type="entry name" value="MOFRL_protein"/>
</dbReference>
<dbReference type="InterPro" id="IPR025286">
    <property type="entry name" value="MOFRL_assoc_dom"/>
</dbReference>
<reference evidence="3 4" key="1">
    <citation type="submission" date="2023-07" db="EMBL/GenBank/DDBJ databases">
        <authorList>
            <person name="Lian W.-H."/>
        </authorList>
    </citation>
    <scope>NUCLEOTIDE SEQUENCE [LARGE SCALE GENOMIC DNA]</scope>
    <source>
        <strain evidence="3 4">SYSU DXS3180</strain>
    </source>
</reference>
<accession>A0ABV3Z8N6</accession>
<dbReference type="InterPro" id="IPR037035">
    <property type="entry name" value="GK-like_C_sf"/>
</dbReference>
<dbReference type="Gene3D" id="3.40.1480.10">
    <property type="entry name" value="MOFRL domain"/>
    <property type="match status" value="1"/>
</dbReference>
<dbReference type="Pfam" id="PF05161">
    <property type="entry name" value="MOFRL"/>
    <property type="match status" value="1"/>
</dbReference>
<keyword evidence="4" id="KW-1185">Reference proteome</keyword>
<dbReference type="EMBL" id="JAULBC010000001">
    <property type="protein sequence ID" value="MEX6686226.1"/>
    <property type="molecule type" value="Genomic_DNA"/>
</dbReference>
<proteinExistence type="predicted"/>
<organism evidence="3 4">
    <name type="scientific">Danxiaibacter flavus</name>
    <dbReference type="NCBI Taxonomy" id="3049108"/>
    <lineage>
        <taxon>Bacteria</taxon>
        <taxon>Pseudomonadati</taxon>
        <taxon>Bacteroidota</taxon>
        <taxon>Chitinophagia</taxon>
        <taxon>Chitinophagales</taxon>
        <taxon>Chitinophagaceae</taxon>
        <taxon>Danxiaibacter</taxon>
    </lineage>
</organism>
<name>A0ABV3Z8N6_9BACT</name>
<feature type="domain" description="MOFRL" evidence="1">
    <location>
        <begin position="318"/>
        <end position="427"/>
    </location>
</feature>
<dbReference type="RefSeq" id="WP_369327617.1">
    <property type="nucleotide sequence ID" value="NZ_JAULBC010000001.1"/>
</dbReference>
<dbReference type="InterPro" id="IPR038614">
    <property type="entry name" value="GK_N_sf"/>
</dbReference>